<dbReference type="GO" id="GO:1900016">
    <property type="term" value="P:negative regulation of cytokine production involved in inflammatory response"/>
    <property type="evidence" value="ECO:0007669"/>
    <property type="project" value="Ensembl"/>
</dbReference>
<organism evidence="24 25">
    <name type="scientific">Microcebus murinus</name>
    <name type="common">Gray mouse lemur</name>
    <name type="synonym">Lemur murinus</name>
    <dbReference type="NCBI Taxonomy" id="30608"/>
    <lineage>
        <taxon>Eukaryota</taxon>
        <taxon>Metazoa</taxon>
        <taxon>Chordata</taxon>
        <taxon>Craniata</taxon>
        <taxon>Vertebrata</taxon>
        <taxon>Euteleostomi</taxon>
        <taxon>Mammalia</taxon>
        <taxon>Eutheria</taxon>
        <taxon>Euarchontoglires</taxon>
        <taxon>Primates</taxon>
        <taxon>Strepsirrhini</taxon>
        <taxon>Lemuriformes</taxon>
        <taxon>Cheirogaleidae</taxon>
        <taxon>Microcebus</taxon>
    </lineage>
</organism>
<dbReference type="PANTHER" id="PTHR11890:SF3">
    <property type="entry name" value="INTERLEUKIN-1 RECEPTOR TYPE 2"/>
    <property type="match status" value="1"/>
</dbReference>
<dbReference type="PRINTS" id="PR01539">
    <property type="entry name" value="INTRLEUKN1R2"/>
</dbReference>
<dbReference type="Pfam" id="PF07679">
    <property type="entry name" value="I-set"/>
    <property type="match status" value="1"/>
</dbReference>
<dbReference type="SMART" id="SM00409">
    <property type="entry name" value="IG"/>
    <property type="match status" value="3"/>
</dbReference>
<evidence type="ECO:0000256" key="8">
    <source>
        <dbReference type="ARBA" id="ARBA00022729"/>
    </source>
</evidence>
<dbReference type="Proteomes" id="UP000694394">
    <property type="component" value="Chromosome 4"/>
</dbReference>
<dbReference type="CTD" id="7850"/>
<evidence type="ECO:0000313" key="24">
    <source>
        <dbReference type="Ensembl" id="ENSMICP00000003568.2"/>
    </source>
</evidence>
<dbReference type="AlphaFoldDB" id="A0A8C5XBM9"/>
<dbReference type="GO" id="GO:0010955">
    <property type="term" value="P:negative regulation of protein processing"/>
    <property type="evidence" value="ECO:0007669"/>
    <property type="project" value="Ensembl"/>
</dbReference>
<dbReference type="InterPro" id="IPR007110">
    <property type="entry name" value="Ig-like_dom"/>
</dbReference>
<evidence type="ECO:0000256" key="16">
    <source>
        <dbReference type="ARBA" id="ARBA00059777"/>
    </source>
</evidence>
<dbReference type="InterPro" id="IPR013098">
    <property type="entry name" value="Ig_I-set"/>
</dbReference>
<evidence type="ECO:0000256" key="19">
    <source>
        <dbReference type="ARBA" id="ARBA00077713"/>
    </source>
</evidence>
<evidence type="ECO:0000259" key="23">
    <source>
        <dbReference type="PROSITE" id="PS50835"/>
    </source>
</evidence>
<dbReference type="GeneTree" id="ENSGT01090000259985"/>
<dbReference type="GeneID" id="105857843"/>
<dbReference type="KEGG" id="mmur:105857843"/>
<dbReference type="GO" id="GO:0032690">
    <property type="term" value="P:negative regulation of interleukin-1 alpha production"/>
    <property type="evidence" value="ECO:0007669"/>
    <property type="project" value="Ensembl"/>
</dbReference>
<keyword evidence="9" id="KW-0677">Repeat</keyword>
<dbReference type="RefSeq" id="XP_012595981.1">
    <property type="nucleotide sequence ID" value="XM_012740527.2"/>
</dbReference>
<dbReference type="SMART" id="SM00408">
    <property type="entry name" value="IGc2"/>
    <property type="match status" value="2"/>
</dbReference>
<evidence type="ECO:0000256" key="4">
    <source>
        <dbReference type="ARBA" id="ARBA00009752"/>
    </source>
</evidence>
<dbReference type="InterPro" id="IPR036179">
    <property type="entry name" value="Ig-like_dom_sf"/>
</dbReference>
<dbReference type="InterPro" id="IPR004074">
    <property type="entry name" value="IL-1_rcpt_I/II-typ"/>
</dbReference>
<dbReference type="InterPro" id="IPR015621">
    <property type="entry name" value="IL-1_rcpt_fam"/>
</dbReference>
<dbReference type="Pfam" id="PF00047">
    <property type="entry name" value="ig"/>
    <property type="match status" value="2"/>
</dbReference>
<evidence type="ECO:0000256" key="14">
    <source>
        <dbReference type="ARBA" id="ARBA00023180"/>
    </source>
</evidence>
<feature type="domain" description="Ig-like" evidence="23">
    <location>
        <begin position="169"/>
        <end position="260"/>
    </location>
</feature>
<evidence type="ECO:0000256" key="2">
    <source>
        <dbReference type="ARBA" id="ARBA00004479"/>
    </source>
</evidence>
<dbReference type="GO" id="GO:0005737">
    <property type="term" value="C:cytoplasm"/>
    <property type="evidence" value="ECO:0007669"/>
    <property type="project" value="Ensembl"/>
</dbReference>
<protein>
    <recommendedName>
        <fullName evidence="17">Interleukin-1 receptor type 2</fullName>
    </recommendedName>
    <alternativeName>
        <fullName evidence="20">CD121 antigen-like family member B</fullName>
    </alternativeName>
    <alternativeName>
        <fullName evidence="21">IL-1 type II receptor</fullName>
    </alternativeName>
    <alternativeName>
        <fullName evidence="18">Interleukin-1 receptor beta</fullName>
    </alternativeName>
    <alternativeName>
        <fullName evidence="19">Interleukin-1 receptor type II</fullName>
    </alternativeName>
</protein>
<keyword evidence="25" id="KW-1185">Reference proteome</keyword>
<keyword evidence="13" id="KW-0675">Receptor</keyword>
<dbReference type="PANTHER" id="PTHR11890">
    <property type="entry name" value="INTERLEUKIN-1 RECEPTOR FAMILY MEMBER"/>
    <property type="match status" value="1"/>
</dbReference>
<evidence type="ECO:0000256" key="22">
    <source>
        <dbReference type="SAM" id="Phobius"/>
    </source>
</evidence>
<dbReference type="GO" id="GO:0004910">
    <property type="term" value="F:interleukin-1, type II, blocking receptor activity"/>
    <property type="evidence" value="ECO:0007669"/>
    <property type="project" value="InterPro"/>
</dbReference>
<dbReference type="PROSITE" id="PS51257">
    <property type="entry name" value="PROKAR_LIPOPROTEIN"/>
    <property type="match status" value="1"/>
</dbReference>
<keyword evidence="5" id="KW-1003">Cell membrane</keyword>
<dbReference type="OrthoDB" id="9881731at2759"/>
<dbReference type="FunFam" id="2.60.40.10:FF:000188">
    <property type="entry name" value="Interleukin-1 receptor accessory protein-like 1"/>
    <property type="match status" value="1"/>
</dbReference>
<dbReference type="GO" id="GO:0005576">
    <property type="term" value="C:extracellular region"/>
    <property type="evidence" value="ECO:0007669"/>
    <property type="project" value="UniProtKB-SubCell"/>
</dbReference>
<feature type="transmembrane region" description="Helical" evidence="22">
    <location>
        <begin position="383"/>
        <end position="404"/>
    </location>
</feature>
<sequence>MQSCRLHGVGPQISTSCVLRKLSGMMFGLYMLMVGTSAFTIRPEVHTGEPDLTFPTKSAAGNCQYRGRHYKRELRLEGEPVALRCPQMLYWLRPSARPHVNLTWRKNDSAGTIPGEEETRMWAHDDVLWFLPASQADSGTYICTTRNASHCDEMSIELRVFENAEASMPLISYPQYLTLSTSGMLVCPDLSEFTRNKTDLKIQWYKDSVLLDQDNEKFARVRGTTRLVVHDVSTEDAGYYRCSMAFTHGGQQYDISRSVELCVRERKEETIPVIISPLQTISASLGSRLVIPCKVFLGASTPLTTMLWWRANDTLIDGAYQGGRVTEGPRQEYSENNENYVEVPLIFDPVIREDLNTDFKCVVHNNWSSQTLRTTVKEATSSFSWGIALAPLSLVFLVLGGIWMHRRCRHRTGKAYGLTTLKTGLQDFQSHPK</sequence>
<keyword evidence="12" id="KW-1015">Disulfide bond</keyword>
<feature type="domain" description="Ig-like" evidence="23">
    <location>
        <begin position="50"/>
        <end position="159"/>
    </location>
</feature>
<dbReference type="GO" id="GO:0016485">
    <property type="term" value="P:protein processing"/>
    <property type="evidence" value="ECO:0007669"/>
    <property type="project" value="Ensembl"/>
</dbReference>
<evidence type="ECO:0000256" key="10">
    <source>
        <dbReference type="ARBA" id="ARBA00022989"/>
    </source>
</evidence>
<dbReference type="SUPFAM" id="SSF48726">
    <property type="entry name" value="Immunoglobulin"/>
    <property type="match status" value="3"/>
</dbReference>
<proteinExistence type="inferred from homology"/>
<evidence type="ECO:0000256" key="1">
    <source>
        <dbReference type="ARBA" id="ARBA00004236"/>
    </source>
</evidence>
<evidence type="ECO:0000256" key="20">
    <source>
        <dbReference type="ARBA" id="ARBA00079536"/>
    </source>
</evidence>
<reference evidence="24" key="1">
    <citation type="submission" date="2016-12" db="EMBL/GenBank/DDBJ databases">
        <title>Mouse lemur reference genome and diversity panel.</title>
        <authorList>
            <person name="Harris R."/>
            <person name="Larsen P."/>
            <person name="Liu Y."/>
            <person name="Hughes D.S."/>
            <person name="Murali S."/>
            <person name="Raveendran M."/>
            <person name="Korchina V."/>
            <person name="Wang M."/>
            <person name="Jhangiani S."/>
            <person name="Bandaranaike D."/>
            <person name="Bellair M."/>
            <person name="Blankenburg K."/>
            <person name="Chao H."/>
            <person name="Dahdouli M."/>
            <person name="Dinh H."/>
            <person name="Doddapaneni H."/>
            <person name="English A."/>
            <person name="Firestine M."/>
            <person name="Gnanaolivu R."/>
            <person name="Gross S."/>
            <person name="Hernandez B."/>
            <person name="Javaid M."/>
            <person name="Jayaseelan J."/>
            <person name="Jones J."/>
            <person name="Khan Z."/>
            <person name="Kovar C."/>
            <person name="Kurapati P."/>
            <person name="Le B."/>
            <person name="Lee S."/>
            <person name="Li M."/>
            <person name="Mathew T."/>
            <person name="Narasimhan A."/>
            <person name="Ngo D."/>
            <person name="Nguyen L."/>
            <person name="Okwuonu G."/>
            <person name="Ongeri F."/>
            <person name="Osuji N."/>
            <person name="Pu L.-L."/>
            <person name="Puazo M."/>
            <person name="Quiroz J."/>
            <person name="Raj R."/>
            <person name="Rajbhandari K."/>
            <person name="Reid J.G."/>
            <person name="Santibanez J."/>
            <person name="Sexton D."/>
            <person name="Skinner E."/>
            <person name="Vee V."/>
            <person name="Weissenberger G."/>
            <person name="Wu Y."/>
            <person name="Xin Y."/>
            <person name="Han Y."/>
            <person name="Campbell C."/>
            <person name="Brown A."/>
            <person name="Sullivan B."/>
            <person name="Shelton J."/>
            <person name="Brown S."/>
            <person name="Dudchenko O."/>
            <person name="Machol I."/>
            <person name="Durand N."/>
            <person name="Shamim M."/>
            <person name="Lieberman A."/>
            <person name="Muzny D.M."/>
            <person name="Richards S."/>
            <person name="Yoder A."/>
            <person name="Worley K.C."/>
            <person name="Rogers J."/>
            <person name="Gibbs R.A."/>
        </authorList>
    </citation>
    <scope>NUCLEOTIDE SEQUENCE [LARGE SCALE GENOMIC DNA]</scope>
</reference>
<evidence type="ECO:0000256" key="11">
    <source>
        <dbReference type="ARBA" id="ARBA00023136"/>
    </source>
</evidence>
<dbReference type="EMBL" id="ABDC03005389">
    <property type="status" value="NOT_ANNOTATED_CDS"/>
    <property type="molecule type" value="Genomic_DNA"/>
</dbReference>
<keyword evidence="15" id="KW-0393">Immunoglobulin domain</keyword>
<evidence type="ECO:0000256" key="18">
    <source>
        <dbReference type="ARBA" id="ARBA00076481"/>
    </source>
</evidence>
<evidence type="ECO:0000256" key="13">
    <source>
        <dbReference type="ARBA" id="ARBA00023170"/>
    </source>
</evidence>
<dbReference type="GO" id="GO:0005886">
    <property type="term" value="C:plasma membrane"/>
    <property type="evidence" value="ECO:0007669"/>
    <property type="project" value="UniProtKB-SubCell"/>
</dbReference>
<keyword evidence="7 22" id="KW-0812">Transmembrane</keyword>
<keyword evidence="8" id="KW-0732">Signal</keyword>
<evidence type="ECO:0000256" key="17">
    <source>
        <dbReference type="ARBA" id="ARBA00067897"/>
    </source>
</evidence>
<dbReference type="PROSITE" id="PS50835">
    <property type="entry name" value="IG_LIKE"/>
    <property type="match status" value="3"/>
</dbReference>
<evidence type="ECO:0000256" key="21">
    <source>
        <dbReference type="ARBA" id="ARBA00079822"/>
    </source>
</evidence>
<name>A0A8C5XBM9_MICMU</name>
<evidence type="ECO:0000256" key="6">
    <source>
        <dbReference type="ARBA" id="ARBA00022525"/>
    </source>
</evidence>
<evidence type="ECO:0000256" key="3">
    <source>
        <dbReference type="ARBA" id="ARBA00004613"/>
    </source>
</evidence>
<dbReference type="InterPro" id="IPR003598">
    <property type="entry name" value="Ig_sub2"/>
</dbReference>
<evidence type="ECO:0000256" key="15">
    <source>
        <dbReference type="ARBA" id="ARBA00023319"/>
    </source>
</evidence>
<dbReference type="InterPro" id="IPR013783">
    <property type="entry name" value="Ig-like_fold"/>
</dbReference>
<evidence type="ECO:0000256" key="5">
    <source>
        <dbReference type="ARBA" id="ARBA00022475"/>
    </source>
</evidence>
<keyword evidence="14" id="KW-0325">Glycoprotein</keyword>
<comment type="function">
    <text evidence="16">Non-signaling receptor for IL1A, IL1B and IL1RN. Reduces IL1B activities. Serves as a decoy receptor by competitive binding to IL1B and preventing its binding to IL1R1. Also modulates cellular response through non-signaling association with IL1RAP after binding to IL1B. IL1R2 (membrane and secreted forms) preferentially binds IL1B and poorly IL1A and IL1RN. The secreted IL1R2 recruits secreted IL1RAP with high affinity; this complex formation may be the dominant mechanism for neutralization of IL1B by secreted/soluble receptors.</text>
</comment>
<evidence type="ECO:0000256" key="12">
    <source>
        <dbReference type="ARBA" id="ARBA00023157"/>
    </source>
</evidence>
<dbReference type="GO" id="GO:2000660">
    <property type="term" value="P:negative regulation of interleukin-1-mediated signaling pathway"/>
    <property type="evidence" value="ECO:0007669"/>
    <property type="project" value="Ensembl"/>
</dbReference>
<reference evidence="24" key="3">
    <citation type="submission" date="2025-09" db="UniProtKB">
        <authorList>
            <consortium name="Ensembl"/>
        </authorList>
    </citation>
    <scope>IDENTIFICATION</scope>
</reference>
<gene>
    <name evidence="24" type="primary">IL1R2</name>
</gene>
<dbReference type="Ensembl" id="ENSMICT00000003913.3">
    <property type="protein sequence ID" value="ENSMICP00000003568.2"/>
    <property type="gene ID" value="ENSMICG00000003917.3"/>
</dbReference>
<keyword evidence="11 22" id="KW-0472">Membrane</keyword>
<dbReference type="InterPro" id="IPR003599">
    <property type="entry name" value="Ig_sub"/>
</dbReference>
<dbReference type="InterPro" id="IPR004077">
    <property type="entry name" value="IL-1_rcpt_II-typ"/>
</dbReference>
<feature type="domain" description="Ig-like" evidence="23">
    <location>
        <begin position="272"/>
        <end position="377"/>
    </location>
</feature>
<accession>A0A8C5XBM9</accession>
<dbReference type="Gene3D" id="2.60.40.10">
    <property type="entry name" value="Immunoglobulins"/>
    <property type="match status" value="3"/>
</dbReference>
<dbReference type="InterPro" id="IPR013151">
    <property type="entry name" value="Immunoglobulin_dom"/>
</dbReference>
<reference evidence="24" key="2">
    <citation type="submission" date="2025-08" db="UniProtKB">
        <authorList>
            <consortium name="Ensembl"/>
        </authorList>
    </citation>
    <scope>IDENTIFICATION</scope>
</reference>
<keyword evidence="6" id="KW-0964">Secreted</keyword>
<evidence type="ECO:0000256" key="9">
    <source>
        <dbReference type="ARBA" id="ARBA00022737"/>
    </source>
</evidence>
<evidence type="ECO:0000313" key="25">
    <source>
        <dbReference type="Proteomes" id="UP000694394"/>
    </source>
</evidence>
<evidence type="ECO:0000256" key="7">
    <source>
        <dbReference type="ARBA" id="ARBA00022692"/>
    </source>
</evidence>
<comment type="subcellular location">
    <subcellularLocation>
        <location evidence="1">Cell membrane</location>
    </subcellularLocation>
    <subcellularLocation>
        <location evidence="2">Membrane</location>
        <topology evidence="2">Single-pass type I membrane protein</topology>
    </subcellularLocation>
    <subcellularLocation>
        <location evidence="3">Secreted</location>
    </subcellularLocation>
</comment>
<keyword evidence="10 22" id="KW-1133">Transmembrane helix</keyword>
<comment type="similarity">
    <text evidence="4">Belongs to the interleukin-1 receptor family.</text>
</comment>
<dbReference type="GO" id="GO:0019966">
    <property type="term" value="F:interleukin-1 binding"/>
    <property type="evidence" value="ECO:0007669"/>
    <property type="project" value="Ensembl"/>
</dbReference>
<dbReference type="PRINTS" id="PR01536">
    <property type="entry name" value="INTRLKN1R12F"/>
</dbReference>
<dbReference type="FunFam" id="2.60.40.10:FF:001326">
    <property type="entry name" value="Interleukin 1 receptor type 2"/>
    <property type="match status" value="1"/>
</dbReference>
<dbReference type="FunFam" id="2.60.40.10:FF:001027">
    <property type="entry name" value="Interleukin 1 receptor type 2"/>
    <property type="match status" value="1"/>
</dbReference>